<dbReference type="EMBL" id="AHNZ02000097">
    <property type="protein sequence ID" value="EMO07098.1"/>
    <property type="molecule type" value="Genomic_DNA"/>
</dbReference>
<evidence type="ECO:0000313" key="1">
    <source>
        <dbReference type="EMBL" id="EMO07098.1"/>
    </source>
</evidence>
<evidence type="ECO:0000313" key="2">
    <source>
        <dbReference type="Proteomes" id="UP000012092"/>
    </source>
</evidence>
<protein>
    <submittedName>
        <fullName evidence="1">Uncharacterized protein</fullName>
    </submittedName>
</protein>
<sequence>MAISFDECFQTYPELHSPSDLEEFWSEAIRDLKNFPIKNNLRHFSKVRLLRKLSMIFPFNLGKMQSLQEPWSSLEKEGIFQ</sequence>
<gene>
    <name evidence="1" type="ORF">LEP1GSC116_3184</name>
</gene>
<accession>M6S289</accession>
<reference evidence="1 2" key="1">
    <citation type="submission" date="2013-01" db="EMBL/GenBank/DDBJ databases">
        <authorList>
            <person name="Harkins D.M."/>
            <person name="Durkin A.S."/>
            <person name="Brinkac L.M."/>
            <person name="Haft D.H."/>
            <person name="Selengut J.D."/>
            <person name="Sanka R."/>
            <person name="DePew J."/>
            <person name="Purushe J."/>
            <person name="Picardeau M."/>
            <person name="Werts C."/>
            <person name="Goarant C."/>
            <person name="Vinetz J.M."/>
            <person name="Sutton G.G."/>
            <person name="Nierman W.C."/>
            <person name="Fouts D.E."/>
        </authorList>
    </citation>
    <scope>NUCLEOTIDE SEQUENCE [LARGE SCALE GENOMIC DNA]</scope>
    <source>
        <strain evidence="1 2">Verdun HP</strain>
    </source>
</reference>
<dbReference type="AlphaFoldDB" id="M6S289"/>
<comment type="caution">
    <text evidence="1">The sequence shown here is derived from an EMBL/GenBank/DDBJ whole genome shotgun (WGS) entry which is preliminary data.</text>
</comment>
<dbReference type="Proteomes" id="UP000012092">
    <property type="component" value="Unassembled WGS sequence"/>
</dbReference>
<proteinExistence type="predicted"/>
<organism evidence="1 2">
    <name type="scientific">Leptospira interrogans serovar Icterohaemorrhagiae str. Verdun HP</name>
    <dbReference type="NCBI Taxonomy" id="1049910"/>
    <lineage>
        <taxon>Bacteria</taxon>
        <taxon>Pseudomonadati</taxon>
        <taxon>Spirochaetota</taxon>
        <taxon>Spirochaetia</taxon>
        <taxon>Leptospirales</taxon>
        <taxon>Leptospiraceae</taxon>
        <taxon>Leptospira</taxon>
    </lineage>
</organism>
<name>M6S289_LEPIR</name>